<dbReference type="Pfam" id="PF01978">
    <property type="entry name" value="TrmB"/>
    <property type="match status" value="1"/>
</dbReference>
<sequence>MKITETLEQLGLHPNEVKIYLAALELGQANITELSAKVSIPRTTVREHIDEMLQKGLLNQFEKHGRTILIAVEPSRLLAHEQAKEVALSSILPELEAIREKSGIQKPIIRTFFGLSEIRQIYDDMIATKHPILGVDAFRDGREILGMDFMNSFVQRRYEHFLKIRLIVEKTPAALELQARDSDQLRRTRFLPDNFELRRTANFIYGNKVAMISFNRKEPTGIVIEDPDTAHTMSIFFESLWNQSTDK</sequence>
<dbReference type="Gene3D" id="1.10.10.10">
    <property type="entry name" value="Winged helix-like DNA-binding domain superfamily/Winged helix DNA-binding domain"/>
    <property type="match status" value="1"/>
</dbReference>
<evidence type="ECO:0000259" key="1">
    <source>
        <dbReference type="Pfam" id="PF01978"/>
    </source>
</evidence>
<dbReference type="PANTHER" id="PTHR34293:SF1">
    <property type="entry name" value="HTH-TYPE TRANSCRIPTIONAL REGULATOR TRMBL2"/>
    <property type="match status" value="1"/>
</dbReference>
<comment type="caution">
    <text evidence="2">The sequence shown here is derived from an EMBL/GenBank/DDBJ whole genome shotgun (WGS) entry which is preliminary data.</text>
</comment>
<dbReference type="InterPro" id="IPR036390">
    <property type="entry name" value="WH_DNA-bd_sf"/>
</dbReference>
<proteinExistence type="predicted"/>
<dbReference type="InterPro" id="IPR036388">
    <property type="entry name" value="WH-like_DNA-bd_sf"/>
</dbReference>
<organism evidence="2 3">
    <name type="scientific">Candidatus Doudnabacteria bacterium RIFCSPHIGHO2_01_FULL_41_86</name>
    <dbReference type="NCBI Taxonomy" id="1817821"/>
    <lineage>
        <taxon>Bacteria</taxon>
        <taxon>Candidatus Doudnaibacteriota</taxon>
    </lineage>
</organism>
<dbReference type="InterPro" id="IPR051797">
    <property type="entry name" value="TrmB-like"/>
</dbReference>
<dbReference type="EMBL" id="MFEH01000002">
    <property type="protein sequence ID" value="OGE74047.1"/>
    <property type="molecule type" value="Genomic_DNA"/>
</dbReference>
<reference evidence="2 3" key="1">
    <citation type="journal article" date="2016" name="Nat. Commun.">
        <title>Thousands of microbial genomes shed light on interconnected biogeochemical processes in an aquifer system.</title>
        <authorList>
            <person name="Anantharaman K."/>
            <person name="Brown C.T."/>
            <person name="Hug L.A."/>
            <person name="Sharon I."/>
            <person name="Castelle C.J."/>
            <person name="Probst A.J."/>
            <person name="Thomas B.C."/>
            <person name="Singh A."/>
            <person name="Wilkins M.J."/>
            <person name="Karaoz U."/>
            <person name="Brodie E.L."/>
            <person name="Williams K.H."/>
            <person name="Hubbard S.S."/>
            <person name="Banfield J.F."/>
        </authorList>
    </citation>
    <scope>NUCLEOTIDE SEQUENCE [LARGE SCALE GENOMIC DNA]</scope>
</reference>
<dbReference type="AlphaFoldDB" id="A0A1F5N8R0"/>
<protein>
    <recommendedName>
        <fullName evidence="1">Transcription regulator TrmB N-terminal domain-containing protein</fullName>
    </recommendedName>
</protein>
<gene>
    <name evidence="2" type="ORF">A2717_00750</name>
</gene>
<feature type="domain" description="Transcription regulator TrmB N-terminal" evidence="1">
    <location>
        <begin position="7"/>
        <end position="73"/>
    </location>
</feature>
<accession>A0A1F5N8R0</accession>
<evidence type="ECO:0000313" key="2">
    <source>
        <dbReference type="EMBL" id="OGE74047.1"/>
    </source>
</evidence>
<dbReference type="Proteomes" id="UP000177610">
    <property type="component" value="Unassembled WGS sequence"/>
</dbReference>
<dbReference type="SUPFAM" id="SSF46785">
    <property type="entry name" value="Winged helix' DNA-binding domain"/>
    <property type="match status" value="1"/>
</dbReference>
<dbReference type="PANTHER" id="PTHR34293">
    <property type="entry name" value="HTH-TYPE TRANSCRIPTIONAL REGULATOR TRMBL2"/>
    <property type="match status" value="1"/>
</dbReference>
<dbReference type="STRING" id="1817821.A2717_00750"/>
<dbReference type="InterPro" id="IPR002831">
    <property type="entry name" value="Tscrpt_reg_TrmB_N"/>
</dbReference>
<name>A0A1F5N8R0_9BACT</name>
<evidence type="ECO:0000313" key="3">
    <source>
        <dbReference type="Proteomes" id="UP000177610"/>
    </source>
</evidence>